<dbReference type="AlphaFoldDB" id="A0AAE1UGP1"/>
<evidence type="ECO:0000256" key="1">
    <source>
        <dbReference type="SAM" id="MobiDB-lite"/>
    </source>
</evidence>
<protein>
    <submittedName>
        <fullName evidence="2">Uncharacterized protein</fullName>
    </submittedName>
</protein>
<gene>
    <name evidence="2" type="ORF">Pmani_010986</name>
</gene>
<name>A0AAE1UGP1_9EUCA</name>
<comment type="caution">
    <text evidence="2">The sequence shown here is derived from an EMBL/GenBank/DDBJ whole genome shotgun (WGS) entry which is preliminary data.</text>
</comment>
<sequence length="78" mass="9024">MSRCEKERRRDKDPATPHLQGPLPHQAPDPRMLPRLSNPTSYYPLHPDTLSCLHGDLATWYWGRRGGSLVLVYMEQLL</sequence>
<reference evidence="2" key="1">
    <citation type="submission" date="2023-11" db="EMBL/GenBank/DDBJ databases">
        <title>Genome assemblies of two species of porcelain crab, Petrolisthes cinctipes and Petrolisthes manimaculis (Anomura: Porcellanidae).</title>
        <authorList>
            <person name="Angst P."/>
        </authorList>
    </citation>
    <scope>NUCLEOTIDE SEQUENCE</scope>
    <source>
        <strain evidence="2">PB745_02</strain>
        <tissue evidence="2">Gill</tissue>
    </source>
</reference>
<feature type="region of interest" description="Disordered" evidence="1">
    <location>
        <begin position="1"/>
        <end position="39"/>
    </location>
</feature>
<dbReference type="Proteomes" id="UP001292094">
    <property type="component" value="Unassembled WGS sequence"/>
</dbReference>
<organism evidence="2 3">
    <name type="scientific">Petrolisthes manimaculis</name>
    <dbReference type="NCBI Taxonomy" id="1843537"/>
    <lineage>
        <taxon>Eukaryota</taxon>
        <taxon>Metazoa</taxon>
        <taxon>Ecdysozoa</taxon>
        <taxon>Arthropoda</taxon>
        <taxon>Crustacea</taxon>
        <taxon>Multicrustacea</taxon>
        <taxon>Malacostraca</taxon>
        <taxon>Eumalacostraca</taxon>
        <taxon>Eucarida</taxon>
        <taxon>Decapoda</taxon>
        <taxon>Pleocyemata</taxon>
        <taxon>Anomura</taxon>
        <taxon>Galatheoidea</taxon>
        <taxon>Porcellanidae</taxon>
        <taxon>Petrolisthes</taxon>
    </lineage>
</organism>
<feature type="compositionally biased region" description="Basic and acidic residues" evidence="1">
    <location>
        <begin position="1"/>
        <end position="15"/>
    </location>
</feature>
<evidence type="ECO:0000313" key="3">
    <source>
        <dbReference type="Proteomes" id="UP001292094"/>
    </source>
</evidence>
<evidence type="ECO:0000313" key="2">
    <source>
        <dbReference type="EMBL" id="KAK4317959.1"/>
    </source>
</evidence>
<keyword evidence="3" id="KW-1185">Reference proteome</keyword>
<proteinExistence type="predicted"/>
<dbReference type="EMBL" id="JAWZYT010000877">
    <property type="protein sequence ID" value="KAK4317959.1"/>
    <property type="molecule type" value="Genomic_DNA"/>
</dbReference>
<accession>A0AAE1UGP1</accession>